<dbReference type="AlphaFoldDB" id="A0AA40DDE6"/>
<dbReference type="PANTHER" id="PTHR31944">
    <property type="entry name" value="HEME-RESPONSIVE ZINC FINGER TRANSCRIPTION FACTOR HAP1"/>
    <property type="match status" value="1"/>
</dbReference>
<dbReference type="Gene3D" id="4.10.240.10">
    <property type="entry name" value="Zn(2)-C6 fungal-type DNA-binding domain"/>
    <property type="match status" value="1"/>
</dbReference>
<dbReference type="CDD" id="cd00067">
    <property type="entry name" value="GAL4"/>
    <property type="match status" value="1"/>
</dbReference>
<dbReference type="Proteomes" id="UP001174997">
    <property type="component" value="Unassembled WGS sequence"/>
</dbReference>
<evidence type="ECO:0000256" key="1">
    <source>
        <dbReference type="ARBA" id="ARBA00022723"/>
    </source>
</evidence>
<dbReference type="PROSITE" id="PS50048">
    <property type="entry name" value="ZN2_CY6_FUNGAL_2"/>
    <property type="match status" value="1"/>
</dbReference>
<evidence type="ECO:0000313" key="10">
    <source>
        <dbReference type="Proteomes" id="UP001174997"/>
    </source>
</evidence>
<feature type="domain" description="Zn(2)-C6 fungal-type" evidence="8">
    <location>
        <begin position="14"/>
        <end position="44"/>
    </location>
</feature>
<evidence type="ECO:0000256" key="5">
    <source>
        <dbReference type="ARBA" id="ARBA00023163"/>
    </source>
</evidence>
<evidence type="ECO:0000256" key="7">
    <source>
        <dbReference type="SAM" id="MobiDB-lite"/>
    </source>
</evidence>
<evidence type="ECO:0000313" key="9">
    <source>
        <dbReference type="EMBL" id="KAK0670028.1"/>
    </source>
</evidence>
<dbReference type="PROSITE" id="PS00463">
    <property type="entry name" value="ZN2_CY6_FUNGAL_1"/>
    <property type="match status" value="1"/>
</dbReference>
<keyword evidence="2" id="KW-0862">Zinc</keyword>
<dbReference type="EMBL" id="JAULSY010000036">
    <property type="protein sequence ID" value="KAK0670028.1"/>
    <property type="molecule type" value="Genomic_DNA"/>
</dbReference>
<protein>
    <submittedName>
        <fullName evidence="9">Transcription factor</fullName>
    </submittedName>
</protein>
<comment type="caution">
    <text evidence="9">The sequence shown here is derived from an EMBL/GenBank/DDBJ whole genome shotgun (WGS) entry which is preliminary data.</text>
</comment>
<dbReference type="PANTHER" id="PTHR31944:SF131">
    <property type="entry name" value="HEME-RESPONSIVE ZINC FINGER TRANSCRIPTION FACTOR HAP1"/>
    <property type="match status" value="1"/>
</dbReference>
<evidence type="ECO:0000256" key="6">
    <source>
        <dbReference type="ARBA" id="ARBA00023242"/>
    </source>
</evidence>
<gene>
    <name evidence="9" type="ORF">QBC41DRAFT_318643</name>
</gene>
<dbReference type="SMART" id="SM00906">
    <property type="entry name" value="Fungal_trans"/>
    <property type="match status" value="1"/>
</dbReference>
<keyword evidence="3" id="KW-0805">Transcription regulation</keyword>
<dbReference type="CDD" id="cd12148">
    <property type="entry name" value="fungal_TF_MHR"/>
    <property type="match status" value="1"/>
</dbReference>
<name>A0AA40DDE6_9PEZI</name>
<dbReference type="SUPFAM" id="SSF57701">
    <property type="entry name" value="Zn2/Cys6 DNA-binding domain"/>
    <property type="match status" value="1"/>
</dbReference>
<dbReference type="Pfam" id="PF00172">
    <property type="entry name" value="Zn_clus"/>
    <property type="match status" value="1"/>
</dbReference>
<keyword evidence="4" id="KW-0238">DNA-binding</keyword>
<dbReference type="GO" id="GO:0006351">
    <property type="term" value="P:DNA-templated transcription"/>
    <property type="evidence" value="ECO:0007669"/>
    <property type="project" value="InterPro"/>
</dbReference>
<keyword evidence="5" id="KW-0804">Transcription</keyword>
<evidence type="ECO:0000256" key="2">
    <source>
        <dbReference type="ARBA" id="ARBA00022833"/>
    </source>
</evidence>
<keyword evidence="6" id="KW-0539">Nucleus</keyword>
<dbReference type="GO" id="GO:0008270">
    <property type="term" value="F:zinc ion binding"/>
    <property type="evidence" value="ECO:0007669"/>
    <property type="project" value="InterPro"/>
</dbReference>
<dbReference type="Pfam" id="PF04082">
    <property type="entry name" value="Fungal_trans"/>
    <property type="match status" value="1"/>
</dbReference>
<reference evidence="9" key="1">
    <citation type="submission" date="2023-06" db="EMBL/GenBank/DDBJ databases">
        <title>Genome-scale phylogeny and comparative genomics of the fungal order Sordariales.</title>
        <authorList>
            <consortium name="Lawrence Berkeley National Laboratory"/>
            <person name="Hensen N."/>
            <person name="Bonometti L."/>
            <person name="Westerberg I."/>
            <person name="Brannstrom I.O."/>
            <person name="Guillou S."/>
            <person name="Cros-Aarteil S."/>
            <person name="Calhoun S."/>
            <person name="Haridas S."/>
            <person name="Kuo A."/>
            <person name="Mondo S."/>
            <person name="Pangilinan J."/>
            <person name="Riley R."/>
            <person name="Labutti K."/>
            <person name="Andreopoulos B."/>
            <person name="Lipzen A."/>
            <person name="Chen C."/>
            <person name="Yanf M."/>
            <person name="Daum C."/>
            <person name="Ng V."/>
            <person name="Clum A."/>
            <person name="Steindorff A."/>
            <person name="Ohm R."/>
            <person name="Martin F."/>
            <person name="Silar P."/>
            <person name="Natvig D."/>
            <person name="Lalanne C."/>
            <person name="Gautier V."/>
            <person name="Ament-Velasquez S.L."/>
            <person name="Kruys A."/>
            <person name="Hutchinson M.I."/>
            <person name="Powell A.J."/>
            <person name="Barry K."/>
            <person name="Miller A.N."/>
            <person name="Grigoriev I.V."/>
            <person name="Debuchy R."/>
            <person name="Gladieux P."/>
            <person name="Thoren M.H."/>
            <person name="Johannesson H."/>
        </authorList>
    </citation>
    <scope>NUCLEOTIDE SEQUENCE</scope>
    <source>
        <strain evidence="9">CBS 307.81</strain>
    </source>
</reference>
<sequence length="717" mass="79694">MEKVIRRRRRPAVSCVTCRKRKLRCDRKEPCGTCLKLKDSNCSYRDRALDHSLLGPLQPSPPKPPTIINATSQRNDCVDDDNDELDVASCFSITAPPTPPSRTNTANLGIAGTFHTHLEGCQGQPNVGAFSIAHKTRYFGQSHWLNSMTLVRDIFSILEPHLRNHYSPIFESMVECKSLAKKLKSLVPPCWPYEPVFEAPQDHETLLRNYISISESIFRVVHVPSFTRDFHVLCTLPTPPTDRAFIIQAKLVCAIGATYTDTVLRQEAIQWVQDAQTWLAKPDFKHQLSLQHLQSHILLLLARKAVGVGEDMIWISVGSLLRTAMYMGLHRNGAVGTSPNTTLFSAEMRRRIWNTILELSVQSSLNSGGPPLVSLQDFDTKPPSNLSDEDLSSDQAIPEEEGVFTSSTISLALRKTLPVRLAIIKFLNDLSSPGDYQTALKLDSDFREAYTHLSKFLSAFSHSSNTTVTNVNREAVVNHINLLLRRHLLALHLPFFLPSLSRPEFTFSRVVVVDTAHRLWRDVFPTSDIGASNVAKSSSCFRTVSMQVIIVLAAHLRAQVADPVCGGMVREDLLAILEEAKHWTWRCIEGRETNVKGYLFACLVKANVDALREGLAEPEVAQRSAQAAEEAIRKALGVLVGRLRALTSSEPSSGAASVLENQGEGMKVGGGNKEWEQLQRTFDVFAGTDGLQDGMGMMLADGDNWFLEFGNGLFVWL</sequence>
<proteinExistence type="predicted"/>
<evidence type="ECO:0000256" key="4">
    <source>
        <dbReference type="ARBA" id="ARBA00023125"/>
    </source>
</evidence>
<dbReference type="InterPro" id="IPR036864">
    <property type="entry name" value="Zn2-C6_fun-type_DNA-bd_sf"/>
</dbReference>
<evidence type="ECO:0000259" key="8">
    <source>
        <dbReference type="PROSITE" id="PS50048"/>
    </source>
</evidence>
<feature type="region of interest" description="Disordered" evidence="7">
    <location>
        <begin position="372"/>
        <end position="393"/>
    </location>
</feature>
<accession>A0AA40DDE6</accession>
<keyword evidence="1" id="KW-0479">Metal-binding</keyword>
<dbReference type="GO" id="GO:0001228">
    <property type="term" value="F:DNA-binding transcription activator activity, RNA polymerase II-specific"/>
    <property type="evidence" value="ECO:0007669"/>
    <property type="project" value="TreeGrafter"/>
</dbReference>
<dbReference type="SMART" id="SM00066">
    <property type="entry name" value="GAL4"/>
    <property type="match status" value="1"/>
</dbReference>
<dbReference type="InterPro" id="IPR051430">
    <property type="entry name" value="Fungal_TF_Env_Response"/>
</dbReference>
<dbReference type="InterPro" id="IPR001138">
    <property type="entry name" value="Zn2Cys6_DnaBD"/>
</dbReference>
<dbReference type="GO" id="GO:0000978">
    <property type="term" value="F:RNA polymerase II cis-regulatory region sequence-specific DNA binding"/>
    <property type="evidence" value="ECO:0007669"/>
    <property type="project" value="TreeGrafter"/>
</dbReference>
<dbReference type="GO" id="GO:0005634">
    <property type="term" value="C:nucleus"/>
    <property type="evidence" value="ECO:0007669"/>
    <property type="project" value="TreeGrafter"/>
</dbReference>
<keyword evidence="10" id="KW-1185">Reference proteome</keyword>
<dbReference type="InterPro" id="IPR007219">
    <property type="entry name" value="XnlR_reg_dom"/>
</dbReference>
<organism evidence="9 10">
    <name type="scientific">Cercophora samala</name>
    <dbReference type="NCBI Taxonomy" id="330535"/>
    <lineage>
        <taxon>Eukaryota</taxon>
        <taxon>Fungi</taxon>
        <taxon>Dikarya</taxon>
        <taxon>Ascomycota</taxon>
        <taxon>Pezizomycotina</taxon>
        <taxon>Sordariomycetes</taxon>
        <taxon>Sordariomycetidae</taxon>
        <taxon>Sordariales</taxon>
        <taxon>Lasiosphaeriaceae</taxon>
        <taxon>Cercophora</taxon>
    </lineage>
</organism>
<evidence type="ECO:0000256" key="3">
    <source>
        <dbReference type="ARBA" id="ARBA00023015"/>
    </source>
</evidence>